<organism evidence="3 4">
    <name type="scientific">Fusarium gaditjirri</name>
    <dbReference type="NCBI Taxonomy" id="282569"/>
    <lineage>
        <taxon>Eukaryota</taxon>
        <taxon>Fungi</taxon>
        <taxon>Dikarya</taxon>
        <taxon>Ascomycota</taxon>
        <taxon>Pezizomycotina</taxon>
        <taxon>Sordariomycetes</taxon>
        <taxon>Hypocreomycetidae</taxon>
        <taxon>Hypocreales</taxon>
        <taxon>Nectriaceae</taxon>
        <taxon>Fusarium</taxon>
        <taxon>Fusarium nisikadoi species complex</taxon>
    </lineage>
</organism>
<dbReference type="AlphaFoldDB" id="A0A8H4T712"/>
<dbReference type="OrthoDB" id="4222821at2759"/>
<dbReference type="GO" id="GO:0000981">
    <property type="term" value="F:DNA-binding transcription factor activity, RNA polymerase II-specific"/>
    <property type="evidence" value="ECO:0007669"/>
    <property type="project" value="InterPro"/>
</dbReference>
<feature type="domain" description="Zn(2)-C6 fungal-type" evidence="2">
    <location>
        <begin position="19"/>
        <end position="60"/>
    </location>
</feature>
<dbReference type="Gene3D" id="4.10.240.10">
    <property type="entry name" value="Zn(2)-C6 fungal-type DNA-binding domain"/>
    <property type="match status" value="1"/>
</dbReference>
<keyword evidence="4" id="KW-1185">Reference proteome</keyword>
<accession>A0A8H4T712</accession>
<comment type="caution">
    <text evidence="3">The sequence shown here is derived from an EMBL/GenBank/DDBJ whole genome shotgun (WGS) entry which is preliminary data.</text>
</comment>
<dbReference type="EMBL" id="JABFAI010000155">
    <property type="protein sequence ID" value="KAF4952469.1"/>
    <property type="molecule type" value="Genomic_DNA"/>
</dbReference>
<evidence type="ECO:0000256" key="1">
    <source>
        <dbReference type="ARBA" id="ARBA00023242"/>
    </source>
</evidence>
<name>A0A8H4T712_9HYPO</name>
<sequence length="392" mass="43145">MPTGPSGIHMFGSMSHRQSCERCRQQKVRCLRDTTSQKPSPGQPLPKCSKCAKAGTACITTLRAKTRRSYFGSENNIALPSLEKQTGVSVDDDWLDYDSFNWNQTDTMAQADLALENISQNIDPDLNMSNDFMAGMDAHLEEGQWWDEMTPIQTPSSKVEVRDDRLPPNFLQELTSQAMAVSTKTISATSALLHPSSSPPTVSSQYVNQAVDGTRSLVRIINTISINISREKDENTPEGLPDCGIGGLVLTALACQQHLLDLFKAICKSIEQCIDVKSRGKIAFETNHGTSLLGDPAPSSAQFTMVLQLLVHLINRLDRCLFTSTQTTPSPTTYQGVMDQMRTEKGVDESGSDRTSIPGFAQGSITGLPQEHNRLRQIISQLQGQMDMFEDI</sequence>
<gene>
    <name evidence="3" type="ORF">FGADI_6703</name>
</gene>
<reference evidence="3" key="1">
    <citation type="journal article" date="2020" name="BMC Genomics">
        <title>Correction to: Identification and distribution of gene clusters required for synthesis of sphingolipid metabolism inhibitors in diverse species of the filamentous fungus Fusarium.</title>
        <authorList>
            <person name="Kim H.S."/>
            <person name="Lohmar J.M."/>
            <person name="Busman M."/>
            <person name="Brown D.W."/>
            <person name="Naumann T.A."/>
            <person name="Divon H.H."/>
            <person name="Lysoe E."/>
            <person name="Uhlig S."/>
            <person name="Proctor R.H."/>
        </authorList>
    </citation>
    <scope>NUCLEOTIDE SEQUENCE</scope>
    <source>
        <strain evidence="3">NRRL 45417</strain>
    </source>
</reference>
<dbReference type="CDD" id="cd00067">
    <property type="entry name" value="GAL4"/>
    <property type="match status" value="1"/>
</dbReference>
<dbReference type="InterPro" id="IPR001138">
    <property type="entry name" value="Zn2Cys6_DnaBD"/>
</dbReference>
<dbReference type="GO" id="GO:0008270">
    <property type="term" value="F:zinc ion binding"/>
    <property type="evidence" value="ECO:0007669"/>
    <property type="project" value="InterPro"/>
</dbReference>
<dbReference type="SUPFAM" id="SSF57701">
    <property type="entry name" value="Zn2/Cys6 DNA-binding domain"/>
    <property type="match status" value="1"/>
</dbReference>
<evidence type="ECO:0000313" key="4">
    <source>
        <dbReference type="Proteomes" id="UP000604273"/>
    </source>
</evidence>
<evidence type="ECO:0000313" key="3">
    <source>
        <dbReference type="EMBL" id="KAF4952469.1"/>
    </source>
</evidence>
<keyword evidence="1" id="KW-0539">Nucleus</keyword>
<protein>
    <recommendedName>
        <fullName evidence="2">Zn(2)-C6 fungal-type domain-containing protein</fullName>
    </recommendedName>
</protein>
<evidence type="ECO:0000259" key="2">
    <source>
        <dbReference type="PROSITE" id="PS50048"/>
    </source>
</evidence>
<dbReference type="PROSITE" id="PS50048">
    <property type="entry name" value="ZN2_CY6_FUNGAL_2"/>
    <property type="match status" value="1"/>
</dbReference>
<proteinExistence type="predicted"/>
<dbReference type="InterPro" id="IPR036864">
    <property type="entry name" value="Zn2-C6_fun-type_DNA-bd_sf"/>
</dbReference>
<dbReference type="Proteomes" id="UP000604273">
    <property type="component" value="Unassembled WGS sequence"/>
</dbReference>
<reference evidence="3" key="2">
    <citation type="submission" date="2020-05" db="EMBL/GenBank/DDBJ databases">
        <authorList>
            <person name="Kim H.-S."/>
            <person name="Proctor R.H."/>
            <person name="Brown D.W."/>
        </authorList>
    </citation>
    <scope>NUCLEOTIDE SEQUENCE</scope>
    <source>
        <strain evidence="3">NRRL 45417</strain>
    </source>
</reference>